<keyword evidence="11" id="KW-0548">Nucleotidyltransferase</keyword>
<evidence type="ECO:0000256" key="9">
    <source>
        <dbReference type="SAM" id="Phobius"/>
    </source>
</evidence>
<keyword evidence="3" id="KW-1003">Cell membrane</keyword>
<evidence type="ECO:0000256" key="2">
    <source>
        <dbReference type="ARBA" id="ARBA00004236"/>
    </source>
</evidence>
<dbReference type="OrthoDB" id="9816387at2"/>
<dbReference type="GO" id="GO:0016989">
    <property type="term" value="F:sigma factor antagonist activity"/>
    <property type="evidence" value="ECO:0007669"/>
    <property type="project" value="TreeGrafter"/>
</dbReference>
<dbReference type="PANTHER" id="PTHR37461">
    <property type="entry name" value="ANTI-SIGMA-K FACTOR RSKA"/>
    <property type="match status" value="1"/>
</dbReference>
<dbReference type="RefSeq" id="WP_007254716.1">
    <property type="nucleotide sequence ID" value="NZ_CH724107.1"/>
</dbReference>
<comment type="caution">
    <text evidence="11">The sequence shown here is derived from an EMBL/GenBank/DDBJ whole genome shotgun (WGS) entry which is preliminary data.</text>
</comment>
<reference evidence="11 12" key="1">
    <citation type="journal article" date="2010" name="J. Bacteriol.">
        <title>Genome sequences of Oceanicola granulosus HTCC2516(T) and Oceanicola batsensis HTCC2597(TDelta).</title>
        <authorList>
            <person name="Thrash J.C."/>
            <person name="Cho J.C."/>
            <person name="Vergin K.L."/>
            <person name="Giovannoni S.J."/>
        </authorList>
    </citation>
    <scope>NUCLEOTIDE SEQUENCE [LARGE SCALE GENOMIC DNA]</scope>
    <source>
        <strain evidence="12">ATCC BAA-861 / DSM 15982 / KCTC 12143 / HTCC2516</strain>
    </source>
</reference>
<keyword evidence="6 9" id="KW-0472">Membrane</keyword>
<dbReference type="GO" id="GO:0005886">
    <property type="term" value="C:plasma membrane"/>
    <property type="evidence" value="ECO:0007669"/>
    <property type="project" value="UniProtKB-SubCell"/>
</dbReference>
<dbReference type="Proteomes" id="UP000003635">
    <property type="component" value="Unassembled WGS sequence"/>
</dbReference>
<dbReference type="InterPro" id="IPR051474">
    <property type="entry name" value="Anti-sigma-K/W_factor"/>
</dbReference>
<dbReference type="Pfam" id="PF10099">
    <property type="entry name" value="RskA_C"/>
    <property type="match status" value="1"/>
</dbReference>
<dbReference type="Gene3D" id="1.10.10.1320">
    <property type="entry name" value="Anti-sigma factor, zinc-finger domain"/>
    <property type="match status" value="1"/>
</dbReference>
<proteinExistence type="predicted"/>
<evidence type="ECO:0000256" key="7">
    <source>
        <dbReference type="ARBA" id="ARBA00029829"/>
    </source>
</evidence>
<evidence type="ECO:0000313" key="12">
    <source>
        <dbReference type="Proteomes" id="UP000003635"/>
    </source>
</evidence>
<evidence type="ECO:0000259" key="10">
    <source>
        <dbReference type="Pfam" id="PF10099"/>
    </source>
</evidence>
<evidence type="ECO:0000256" key="6">
    <source>
        <dbReference type="ARBA" id="ARBA00023136"/>
    </source>
</evidence>
<keyword evidence="11" id="KW-0808">Transferase</keyword>
<evidence type="ECO:0000256" key="5">
    <source>
        <dbReference type="ARBA" id="ARBA00022989"/>
    </source>
</evidence>
<dbReference type="HOGENOM" id="CLU_075065_2_0_5"/>
<dbReference type="STRING" id="314256.OG2516_05943"/>
<gene>
    <name evidence="11" type="ORF">OG2516_05943</name>
</gene>
<evidence type="ECO:0000256" key="3">
    <source>
        <dbReference type="ARBA" id="ARBA00022475"/>
    </source>
</evidence>
<dbReference type="GO" id="GO:0006417">
    <property type="term" value="P:regulation of translation"/>
    <property type="evidence" value="ECO:0007669"/>
    <property type="project" value="TreeGrafter"/>
</dbReference>
<feature type="domain" description="Anti-sigma K factor RskA C-terminal" evidence="10">
    <location>
        <begin position="98"/>
        <end position="224"/>
    </location>
</feature>
<name>Q2CIG3_OCEGH</name>
<comment type="subcellular location">
    <subcellularLocation>
        <location evidence="2">Cell membrane</location>
    </subcellularLocation>
    <subcellularLocation>
        <location evidence="1">Membrane</location>
        <topology evidence="1">Single-pass membrane protein</topology>
    </subcellularLocation>
</comment>
<dbReference type="GO" id="GO:0016779">
    <property type="term" value="F:nucleotidyltransferase activity"/>
    <property type="evidence" value="ECO:0007669"/>
    <property type="project" value="UniProtKB-KW"/>
</dbReference>
<evidence type="ECO:0000256" key="1">
    <source>
        <dbReference type="ARBA" id="ARBA00004167"/>
    </source>
</evidence>
<evidence type="ECO:0000256" key="4">
    <source>
        <dbReference type="ARBA" id="ARBA00022692"/>
    </source>
</evidence>
<keyword evidence="4 9" id="KW-0812">Transmembrane</keyword>
<dbReference type="PANTHER" id="PTHR37461:SF1">
    <property type="entry name" value="ANTI-SIGMA-K FACTOR RSKA"/>
    <property type="match status" value="1"/>
</dbReference>
<dbReference type="InterPro" id="IPR041916">
    <property type="entry name" value="Anti_sigma_zinc_sf"/>
</dbReference>
<feature type="transmembrane region" description="Helical" evidence="9">
    <location>
        <begin position="92"/>
        <end position="114"/>
    </location>
</feature>
<dbReference type="eggNOG" id="COG5343">
    <property type="taxonomic scope" value="Bacteria"/>
</dbReference>
<organism evidence="11 12">
    <name type="scientific">Oceanicola granulosus (strain ATCC BAA-861 / DSM 15982 / KCTC 12143 / HTCC2516)</name>
    <dbReference type="NCBI Taxonomy" id="314256"/>
    <lineage>
        <taxon>Bacteria</taxon>
        <taxon>Pseudomonadati</taxon>
        <taxon>Pseudomonadota</taxon>
        <taxon>Alphaproteobacteria</taxon>
        <taxon>Rhodobacterales</taxon>
        <taxon>Roseobacteraceae</taxon>
        <taxon>Oceanicola</taxon>
    </lineage>
</organism>
<accession>Q2CIG3</accession>
<dbReference type="AlphaFoldDB" id="Q2CIG3"/>
<sequence length="233" mass="24506">MSDQGEDHDDRLGLAAEYVLGLLDPEERRDCDRLLADDPAFRAAVATWSEHFAAIADAEVEPVAPPAGLFGQIERRLFAEERQSGWLRRLGILPAILGAAAAALLLLVVTQLGLLQPGPQGPLTPVFQAEMTSETDDLVVIAALDPEAGIIALNRLEGGPRAGRALELWLAPTGDATPISLGVLPDDRVVQMPMPVDELGEGAYFALSDEPPGGSPTGAPTGDVVAVGEVRPL</sequence>
<evidence type="ECO:0000313" key="11">
    <source>
        <dbReference type="EMBL" id="EAR52626.1"/>
    </source>
</evidence>
<protein>
    <recommendedName>
        <fullName evidence="8">Regulator of SigK</fullName>
    </recommendedName>
    <alternativeName>
        <fullName evidence="7">Sigma-K anti-sigma factor RskA</fullName>
    </alternativeName>
</protein>
<dbReference type="EMBL" id="AAOT01000003">
    <property type="protein sequence ID" value="EAR52626.1"/>
    <property type="molecule type" value="Genomic_DNA"/>
</dbReference>
<keyword evidence="5 9" id="KW-1133">Transmembrane helix</keyword>
<dbReference type="InterPro" id="IPR018764">
    <property type="entry name" value="RskA_C"/>
</dbReference>
<keyword evidence="12" id="KW-1185">Reference proteome</keyword>
<evidence type="ECO:0000256" key="8">
    <source>
        <dbReference type="ARBA" id="ARBA00030803"/>
    </source>
</evidence>